<gene>
    <name evidence="1" type="ORF">VB776_20695</name>
</gene>
<evidence type="ECO:0000313" key="1">
    <source>
        <dbReference type="EMBL" id="MEA5405369.1"/>
    </source>
</evidence>
<evidence type="ECO:0000313" key="2">
    <source>
        <dbReference type="Proteomes" id="UP001303899"/>
    </source>
</evidence>
<dbReference type="EMBL" id="JAYGIL010000035">
    <property type="protein sequence ID" value="MEA5405369.1"/>
    <property type="molecule type" value="Genomic_DNA"/>
</dbReference>
<dbReference type="Proteomes" id="UP001303899">
    <property type="component" value="Unassembled WGS sequence"/>
</dbReference>
<organism evidence="1 2">
    <name type="scientific">Arcicella gelida</name>
    <dbReference type="NCBI Taxonomy" id="2984195"/>
    <lineage>
        <taxon>Bacteria</taxon>
        <taxon>Pseudomonadati</taxon>
        <taxon>Bacteroidota</taxon>
        <taxon>Cytophagia</taxon>
        <taxon>Cytophagales</taxon>
        <taxon>Flectobacillaceae</taxon>
        <taxon>Arcicella</taxon>
    </lineage>
</organism>
<reference evidence="1 2" key="1">
    <citation type="submission" date="2023-12" db="EMBL/GenBank/DDBJ databases">
        <title>Novel species of the genus Arcicella isolated from rivers.</title>
        <authorList>
            <person name="Lu H."/>
        </authorList>
    </citation>
    <scope>NUCLEOTIDE SEQUENCE [LARGE SCALE GENOMIC DNA]</scope>
    <source>
        <strain evidence="1 2">DC2W</strain>
    </source>
</reference>
<comment type="caution">
    <text evidence="1">The sequence shown here is derived from an EMBL/GenBank/DDBJ whole genome shotgun (WGS) entry which is preliminary data.</text>
</comment>
<dbReference type="Gene3D" id="2.60.40.2030">
    <property type="match status" value="1"/>
</dbReference>
<accession>A0ABU5SA95</accession>
<name>A0ABU5SA95_9BACT</name>
<sequence length="379" mass="42430">MKQISVFISLLLITWGCASEEEVNVYSEISSIQFSNSTKITFEESKSDTFSIKVALNKPSKKDEVIEFNFNGSATLGQDFQLITPNPLTIKTGDSTAIIKLKIIKDSAVEPEIENCTVTFKSLSSTLQLGQNGSFEFDIYETKAITKALVGFEFSTLNVDESSDVKVKLKINEPINEDLVVLLEKQSDNHYYSINTNSMYFVIPAGSTESIVSLNLMDYRPTKGRNLLYNLKIKDIHNDKVIVDTVKSELAIKTIDANKGLHLKVDWEGIADIDYYEIVDMDGNRYDYETSKEGSVSVQNLQQDGTYYLKLKASKQLTTKVPITITAQNTTLIPVTTVGKYKFDFKDINDPVALLIYKQGLNFTIVQRDVVIVPPVEVG</sequence>
<dbReference type="InterPro" id="IPR038081">
    <property type="entry name" value="CalX-like_sf"/>
</dbReference>
<dbReference type="RefSeq" id="WP_323698779.1">
    <property type="nucleotide sequence ID" value="NZ_JAYGIL010000035.1"/>
</dbReference>
<evidence type="ECO:0008006" key="3">
    <source>
        <dbReference type="Google" id="ProtNLM"/>
    </source>
</evidence>
<keyword evidence="2" id="KW-1185">Reference proteome</keyword>
<dbReference type="SUPFAM" id="SSF141072">
    <property type="entry name" value="CalX-like"/>
    <property type="match status" value="1"/>
</dbReference>
<proteinExistence type="predicted"/>
<protein>
    <recommendedName>
        <fullName evidence="3">Calx-beta domain-containing protein</fullName>
    </recommendedName>
</protein>